<dbReference type="OrthoDB" id="10659027at2759"/>
<dbReference type="EMBL" id="CCKQ01007190">
    <property type="protein sequence ID" value="CDW78547.1"/>
    <property type="molecule type" value="Genomic_DNA"/>
</dbReference>
<evidence type="ECO:0000256" key="1">
    <source>
        <dbReference type="SAM" id="Coils"/>
    </source>
</evidence>
<evidence type="ECO:0000313" key="5">
    <source>
        <dbReference type="Proteomes" id="UP000039865"/>
    </source>
</evidence>
<proteinExistence type="predicted"/>
<protein>
    <submittedName>
        <fullName evidence="4">Uncharacterized protein</fullName>
    </submittedName>
</protein>
<dbReference type="InParanoid" id="A0A078AAC7"/>
<name>A0A078AAC7_STYLE</name>
<feature type="region of interest" description="Disordered" evidence="2">
    <location>
        <begin position="2003"/>
        <end position="2042"/>
    </location>
</feature>
<feature type="signal peptide" evidence="3">
    <location>
        <begin position="1"/>
        <end position="17"/>
    </location>
</feature>
<evidence type="ECO:0000313" key="4">
    <source>
        <dbReference type="EMBL" id="CDW78547.1"/>
    </source>
</evidence>
<feature type="coiled-coil region" evidence="1">
    <location>
        <begin position="2162"/>
        <end position="2193"/>
    </location>
</feature>
<feature type="compositionally biased region" description="Basic and acidic residues" evidence="2">
    <location>
        <begin position="2012"/>
        <end position="2027"/>
    </location>
</feature>
<sequence length="2202" mass="260389">MLTFFLWKFSFTAKVTGLFAFKDIMIRIPLHLNFSILIRLEQLSFTFTFSSKILKVSAYGFQLNILIRDDFNLWLTKKIEILQLLEDIRTTLRKKGQLQQVVRLVNNLGNLANPDGQQQRLDEDLSELNMINSNQLKMMKRQSSNIAPTEKTFMERMLHKLLSSFEIELKDSVINFYIYKDEEKKIEEANVKKFYMLQLLDKNFRDKFLCFRVFIPNAYVNIQTLNDDFVDLLIHSDSILLQNPKQMIKQGILKEAFVVIKIPLDKKLAKDFCNFEVKVSIKRAILNLNLKFIKSITKFVVCMDTLKEVIKRIKKLITKLHFQDELLKEFQFLHLDSSELNYENFKDEDIPKQLSVVIEDGLTIMIQEPSNQLRPFLQGGGLDQNRSQELIIMNTTRLSFQLLKTLKNSYLINSVCGKIAVECNLRQSILIQNFILDMSFSFKKQIQESPIKQTKMDMNITILLDEVFIDLTMSEAKLIFDIVDIYMKMVKKASIKTKIMDILLDIEFLKSNLLHLGTSQEEIAKEKQIMQLFKENKYKDTLIFDIQIKQAGRRYSAYDPLNSIKIDLNDFSFKIKDDKGIEEMIFKIGFMNVQPLRPKSISMIKIMNLENSITTTRGSNNLIQNISTTFNKSHFNVNMDHILSLTREILDFSLIFKNFSRKWNVKYAVKDYIKSTIIESLEFQFEESQIIWNMSKSRYLAFRLYDFKTKPLQCPFKNDDKIGMCYFAKEMEVYHSKTTLEESIPGQMYCLSTYDKDTQKIIDSKDFDFKMFITDKENKIKVTSSFLDFNLPDNLHFGAIIQEIVKQIAVSNKWFSLEYQKLKHRFGIQFAKLNQQPKPHQYIQQQSFTQAVKGRKKSLVIQVDVKEAYLQAEESAMKQIFLNKEEVMDVLSEKEVFKSKSPFIFKMLKKLKLSKINEKAMVYYLKNFKMTYEIPQQFLDFYQLYQVILNLDEARDSMSVALFKELDSGVHSYKCDYISWHIRNLVKPIVEVYQVEVNFLFINGLLNPDMNPSLFKAKTFSKIFKKYEIQHSYNKLVSKQFYDADIKINNVKANIQGQQTLLFFNDLGDIFKRFGVDDMSSQRDKKCNKLNFYSGIDLIRNRMHGKTRIQFNFLEAFVQPKRKCNRFESCLKLTFQDFYYYQIHNYQEANLRNIILSKSPLTSYESAFFKIPLVEMQMNMIYNQGKTQNHYTHSGAKDIGSYLEQLKAYSSKEVEIDCKLNIPSLGHRNDVEKDCSQIYSLIQTYFEKSPVPIFHYQRSHMKFFDQMAKEYFKKADYTSAVINRREKGGNQKIQSRRQNLFKIKIKAFLNDILGLFTDYKEQQNQQQNYPEHVLNERNLVIHRDKHLNEQSQRRRFKQFRDKFHENSFDNYKHFCWFFEFNPQSQSAFVELSNNSILNNFKTLFPQFILRNSQLQQEIMIARLNPEQLNPFSDIDDNSAQEDFVFSIKDTIGTLIQISYQQDKDISFDHNQSQKLEELKRQSSDSNPLLMGYQNEKQNEEKFTVKHMFDIKGIKFLYTQQIIELLTHHLVRGFDYKKLRKTDFINIENQKLSGNDRDFKFKFKAKNSNCDQSGAQGSNKKQQSINFSKLNRVALVGLRLEDPQINFQNELTKSQMLMTTARPTTAVIFGFQKNNTQNGQMPVYINPNEVNNGYSIKFHEEVVRYDLQIQVVEMDILVAPTVINLENPTFWLSNLGNIQLSLNNSENQRADRDLFSNKGLPLSDREQYKSENLLRKIITVKNIQFTFNFLEEEYADHLNPSMLIDMLVEKIDSEMNGPEMWHFVYVLKSILFDRGFKTEELKMSEILRIEEMNTLKIDFIKRMIDQILKRGQAEQHSNINKKIQYNILNGEFKFYNMDVMFSQVVVSRASGTHLIYQNRDSKVDIDIDRILIENFADSEQYRMVLFPGHSFHGTDNVIQQQVNPETMIKIRARDKYVVVKEAPWRVYDQFEVFIFPSSLQFTKNFFKSFKSFFFNDVPNFDNNDKSDLEIKKYELLVPTKILQRAQGRNRSNQRQDESQKNTPKREQMNRLSALKSNEKDKELDLNDEDVEQLNLSDLGDNLKQKSVKRRKSTYDKGQQQKSFPIFFRYMRMNEINVSITYFQNKNSFFNTKNLKIKMAPFIRHGKFVTFKKIFEKYERHCKQNFISQIPNLIKQRFLQTKENLKVGKTKEDMEDELEEQQEQKKEIKLQLARKLLFGEFAEQ</sequence>
<reference evidence="4 5" key="1">
    <citation type="submission" date="2014-06" db="EMBL/GenBank/DDBJ databases">
        <authorList>
            <person name="Swart Estienne"/>
        </authorList>
    </citation>
    <scope>NUCLEOTIDE SEQUENCE [LARGE SCALE GENOMIC DNA]</scope>
    <source>
        <strain evidence="4 5">130c</strain>
    </source>
</reference>
<keyword evidence="3" id="KW-0732">Signal</keyword>
<feature type="chain" id="PRO_5001729375" evidence="3">
    <location>
        <begin position="18"/>
        <end position="2202"/>
    </location>
</feature>
<organism evidence="4 5">
    <name type="scientific">Stylonychia lemnae</name>
    <name type="common">Ciliate</name>
    <dbReference type="NCBI Taxonomy" id="5949"/>
    <lineage>
        <taxon>Eukaryota</taxon>
        <taxon>Sar</taxon>
        <taxon>Alveolata</taxon>
        <taxon>Ciliophora</taxon>
        <taxon>Intramacronucleata</taxon>
        <taxon>Spirotrichea</taxon>
        <taxon>Stichotrichia</taxon>
        <taxon>Sporadotrichida</taxon>
        <taxon>Oxytrichidae</taxon>
        <taxon>Stylonychinae</taxon>
        <taxon>Stylonychia</taxon>
    </lineage>
</organism>
<keyword evidence="5" id="KW-1185">Reference proteome</keyword>
<dbReference type="Proteomes" id="UP000039865">
    <property type="component" value="Unassembled WGS sequence"/>
</dbReference>
<gene>
    <name evidence="4" type="primary">Contig6937.g7437</name>
    <name evidence="4" type="ORF">STYLEM_7526</name>
</gene>
<evidence type="ECO:0000256" key="3">
    <source>
        <dbReference type="SAM" id="SignalP"/>
    </source>
</evidence>
<evidence type="ECO:0000256" key="2">
    <source>
        <dbReference type="SAM" id="MobiDB-lite"/>
    </source>
</evidence>
<accession>A0A078AAC7</accession>
<keyword evidence="1" id="KW-0175">Coiled coil</keyword>